<evidence type="ECO:0000256" key="1">
    <source>
        <dbReference type="ARBA" id="ARBA00004141"/>
    </source>
</evidence>
<feature type="transmembrane region" description="Helical" evidence="7">
    <location>
        <begin position="532"/>
        <end position="551"/>
    </location>
</feature>
<organism evidence="8 9">
    <name type="scientific">Talaromyces islandicus</name>
    <name type="common">Penicillium islandicum</name>
    <dbReference type="NCBI Taxonomy" id="28573"/>
    <lineage>
        <taxon>Eukaryota</taxon>
        <taxon>Fungi</taxon>
        <taxon>Dikarya</taxon>
        <taxon>Ascomycota</taxon>
        <taxon>Pezizomycotina</taxon>
        <taxon>Eurotiomycetes</taxon>
        <taxon>Eurotiomycetidae</taxon>
        <taxon>Eurotiales</taxon>
        <taxon>Trichocomaceae</taxon>
        <taxon>Talaromyces</taxon>
        <taxon>Talaromyces sect. Islandici</taxon>
    </lineage>
</organism>
<feature type="transmembrane region" description="Helical" evidence="7">
    <location>
        <begin position="418"/>
        <end position="440"/>
    </location>
</feature>
<feature type="transmembrane region" description="Helical" evidence="7">
    <location>
        <begin position="393"/>
        <end position="412"/>
    </location>
</feature>
<feature type="transmembrane region" description="Helical" evidence="7">
    <location>
        <begin position="116"/>
        <end position="132"/>
    </location>
</feature>
<keyword evidence="6 7" id="KW-0472">Membrane</keyword>
<keyword evidence="3" id="KW-0813">Transport</keyword>
<comment type="similarity">
    <text evidence="2">Belongs to the major facilitator superfamily.</text>
</comment>
<accession>A0A0U1LMB0</accession>
<dbReference type="Proteomes" id="UP000054383">
    <property type="component" value="Unassembled WGS sequence"/>
</dbReference>
<feature type="transmembrane region" description="Helical" evidence="7">
    <location>
        <begin position="256"/>
        <end position="277"/>
    </location>
</feature>
<feature type="transmembrane region" description="Helical" evidence="7">
    <location>
        <begin position="452"/>
        <end position="479"/>
    </location>
</feature>
<dbReference type="GO" id="GO:0005886">
    <property type="term" value="C:plasma membrane"/>
    <property type="evidence" value="ECO:0007669"/>
    <property type="project" value="TreeGrafter"/>
</dbReference>
<proteinExistence type="inferred from homology"/>
<gene>
    <name evidence="8" type="ORF">PISL3812_01511</name>
</gene>
<dbReference type="InterPro" id="IPR010573">
    <property type="entry name" value="MFS_Str1/Tri12-like"/>
</dbReference>
<dbReference type="Pfam" id="PF06609">
    <property type="entry name" value="TRI12"/>
    <property type="match status" value="1"/>
</dbReference>
<evidence type="ECO:0000256" key="7">
    <source>
        <dbReference type="SAM" id="Phobius"/>
    </source>
</evidence>
<feature type="transmembrane region" description="Helical" evidence="7">
    <location>
        <begin position="367"/>
        <end position="386"/>
    </location>
</feature>
<feature type="transmembrane region" description="Helical" evidence="7">
    <location>
        <begin position="46"/>
        <end position="64"/>
    </location>
</feature>
<keyword evidence="9" id="KW-1185">Reference proteome</keyword>
<dbReference type="Gene3D" id="1.20.1250.20">
    <property type="entry name" value="MFS general substrate transporter like domains"/>
    <property type="match status" value="2"/>
</dbReference>
<dbReference type="FunFam" id="1.20.1250.20:FF:000284">
    <property type="entry name" value="Siderophore iron transporter mirB"/>
    <property type="match status" value="1"/>
</dbReference>
<dbReference type="PANTHER" id="PTHR23501">
    <property type="entry name" value="MAJOR FACILITATOR SUPERFAMILY"/>
    <property type="match status" value="1"/>
</dbReference>
<dbReference type="InterPro" id="IPR036259">
    <property type="entry name" value="MFS_trans_sf"/>
</dbReference>
<evidence type="ECO:0000256" key="6">
    <source>
        <dbReference type="ARBA" id="ARBA00023136"/>
    </source>
</evidence>
<dbReference type="GO" id="GO:0022857">
    <property type="term" value="F:transmembrane transporter activity"/>
    <property type="evidence" value="ECO:0007669"/>
    <property type="project" value="InterPro"/>
</dbReference>
<keyword evidence="5 7" id="KW-1133">Transmembrane helix</keyword>
<sequence>MAHHEQPIEMAPHESEDVSKNLENTASYQEGVQQVEAITQVWSKRALWITFALLYVVSFVDSLMEATQTQLTPYVTSTFSEHALLSTTNVISTIVGGVAALPVAKIINIWGRVEGFTIMILLIVVGLITKAVCHNVETYAAAQTIFWIGHIGLGYIIDVFLADMTTLQGRMLIFGINATPSIATTFSGPAIAQDYLDGSTWRWTFGTFAIVMPTFAIPVLISFILNRQKAKRHGLMPERESGRSSYMSVRHYVREFDVFGILLTTAGFALILLPLSLASSSASKWQSGHIIVMLVIGVCCLIEFVVWERWFVPIPYLPWKYLKDRTILASCVCFFALFTSIYCWDIYFSSYLQVVNQQSVKNAGYILNSYSLASSVFSPLVGFLIQRTGRFKWLGMAAIPFSALGTGLLVYFRHPGAGIGYLVMCQIFNGVAGAIVPLCTQMAVMVSVGHNEVAVVLALHTVFGSMGAAIGLAISGAIWTNTLPRAIHNHLPEAQKDQYMTIYSSLKTQLSYKWGSPVREAIVAAYGDTQRLLAVTGACFIPLMFIMIFAWKDLDVRRVVQTRGNVF</sequence>
<feature type="transmembrane region" description="Helical" evidence="7">
    <location>
        <begin position="84"/>
        <end position="104"/>
    </location>
</feature>
<evidence type="ECO:0000256" key="2">
    <source>
        <dbReference type="ARBA" id="ARBA00008335"/>
    </source>
</evidence>
<evidence type="ECO:0000313" key="9">
    <source>
        <dbReference type="Proteomes" id="UP000054383"/>
    </source>
</evidence>
<feature type="transmembrane region" description="Helical" evidence="7">
    <location>
        <begin position="327"/>
        <end position="347"/>
    </location>
</feature>
<feature type="transmembrane region" description="Helical" evidence="7">
    <location>
        <begin position="203"/>
        <end position="225"/>
    </location>
</feature>
<feature type="transmembrane region" description="Helical" evidence="7">
    <location>
        <begin position="138"/>
        <end position="160"/>
    </location>
</feature>
<protein>
    <submittedName>
        <fullName evidence="8">Siderophore iron transporter mirB</fullName>
    </submittedName>
</protein>
<evidence type="ECO:0000256" key="3">
    <source>
        <dbReference type="ARBA" id="ARBA00022448"/>
    </source>
</evidence>
<evidence type="ECO:0000256" key="4">
    <source>
        <dbReference type="ARBA" id="ARBA00022692"/>
    </source>
</evidence>
<reference evidence="8 9" key="1">
    <citation type="submission" date="2015-04" db="EMBL/GenBank/DDBJ databases">
        <authorList>
            <person name="Syromyatnikov M.Y."/>
            <person name="Popov V.N."/>
        </authorList>
    </citation>
    <scope>NUCLEOTIDE SEQUENCE [LARGE SCALE GENOMIC DNA]</scope>
    <source>
        <strain evidence="8">WF-38-12</strain>
    </source>
</reference>
<dbReference type="AlphaFoldDB" id="A0A0U1LMB0"/>
<dbReference type="PANTHER" id="PTHR23501:SF107">
    <property type="entry name" value="TRANSPORTER, PUTATIVE (AFU_ORTHOLOGUE AFUA_7G04730)-RELATED"/>
    <property type="match status" value="1"/>
</dbReference>
<evidence type="ECO:0000256" key="5">
    <source>
        <dbReference type="ARBA" id="ARBA00022989"/>
    </source>
</evidence>
<dbReference type="SUPFAM" id="SSF103473">
    <property type="entry name" value="MFS general substrate transporter"/>
    <property type="match status" value="1"/>
</dbReference>
<evidence type="ECO:0000313" key="8">
    <source>
        <dbReference type="EMBL" id="CRG84194.1"/>
    </source>
</evidence>
<feature type="transmembrane region" description="Helical" evidence="7">
    <location>
        <begin position="289"/>
        <end position="307"/>
    </location>
</feature>
<dbReference type="OMA" id="CQIFNGV"/>
<dbReference type="EMBL" id="CVMT01000001">
    <property type="protein sequence ID" value="CRG84194.1"/>
    <property type="molecule type" value="Genomic_DNA"/>
</dbReference>
<name>A0A0U1LMB0_TALIS</name>
<feature type="transmembrane region" description="Helical" evidence="7">
    <location>
        <begin position="172"/>
        <end position="191"/>
    </location>
</feature>
<dbReference type="OrthoDB" id="4078873at2759"/>
<comment type="subcellular location">
    <subcellularLocation>
        <location evidence="1">Membrane</location>
        <topology evidence="1">Multi-pass membrane protein</topology>
    </subcellularLocation>
</comment>
<keyword evidence="4 7" id="KW-0812">Transmembrane</keyword>